<dbReference type="SUPFAM" id="SSF51658">
    <property type="entry name" value="Xylose isomerase-like"/>
    <property type="match status" value="1"/>
</dbReference>
<dbReference type="InterPro" id="IPR050312">
    <property type="entry name" value="IolE/XylAMocC-like"/>
</dbReference>
<keyword evidence="3" id="KW-1185">Reference proteome</keyword>
<dbReference type="PANTHER" id="PTHR12110:SF21">
    <property type="entry name" value="XYLOSE ISOMERASE-LIKE TIM BARREL DOMAIN-CONTAINING PROTEIN"/>
    <property type="match status" value="1"/>
</dbReference>
<feature type="domain" description="Xylose isomerase-like TIM barrel" evidence="1">
    <location>
        <begin position="29"/>
        <end position="310"/>
    </location>
</feature>
<comment type="caution">
    <text evidence="2">The sequence shown here is derived from an EMBL/GenBank/DDBJ whole genome shotgun (WGS) entry which is preliminary data.</text>
</comment>
<dbReference type="Pfam" id="PF01261">
    <property type="entry name" value="AP_endonuc_2"/>
    <property type="match status" value="1"/>
</dbReference>
<dbReference type="AlphaFoldDB" id="A0AAV0BGF2"/>
<proteinExistence type="predicted"/>
<reference evidence="2" key="1">
    <citation type="submission" date="2022-06" db="EMBL/GenBank/DDBJ databases">
        <authorList>
            <consortium name="SYNGENTA / RWTH Aachen University"/>
        </authorList>
    </citation>
    <scope>NUCLEOTIDE SEQUENCE</scope>
</reference>
<evidence type="ECO:0000259" key="1">
    <source>
        <dbReference type="Pfam" id="PF01261"/>
    </source>
</evidence>
<dbReference type="EMBL" id="CALTRL010005707">
    <property type="protein sequence ID" value="CAH7685119.1"/>
    <property type="molecule type" value="Genomic_DNA"/>
</dbReference>
<dbReference type="GO" id="GO:0016853">
    <property type="term" value="F:isomerase activity"/>
    <property type="evidence" value="ECO:0007669"/>
    <property type="project" value="UniProtKB-KW"/>
</dbReference>
<organism evidence="2 3">
    <name type="scientific">Phakopsora pachyrhizi</name>
    <name type="common">Asian soybean rust disease fungus</name>
    <dbReference type="NCBI Taxonomy" id="170000"/>
    <lineage>
        <taxon>Eukaryota</taxon>
        <taxon>Fungi</taxon>
        <taxon>Dikarya</taxon>
        <taxon>Basidiomycota</taxon>
        <taxon>Pucciniomycotina</taxon>
        <taxon>Pucciniomycetes</taxon>
        <taxon>Pucciniales</taxon>
        <taxon>Phakopsoraceae</taxon>
        <taxon>Phakopsora</taxon>
    </lineage>
</organism>
<protein>
    <submittedName>
        <fullName evidence="2">Xylose isomerase-like protein</fullName>
    </submittedName>
</protein>
<gene>
    <name evidence="2" type="ORF">PPACK8108_LOCUS19592</name>
</gene>
<dbReference type="PANTHER" id="PTHR12110">
    <property type="entry name" value="HYDROXYPYRUVATE ISOMERASE"/>
    <property type="match status" value="1"/>
</dbReference>
<accession>A0AAV0BGF2</accession>
<sequence length="356" mass="39333">MHSIIKAFEPSIFSHSLGDHSVHDLKTKVRAAAMAGFKAIEISTIDLNHHHITTKSSNYSILDSAREIGDLCKSFRIKVLCLQPLRDVVEAKNTNQAVEAAASMFPIMDALRTDLLLCCSSSLSPDLITEDFNQVVKNLTAIGEAAMTHKGSPKRIAFEALSWGTFINTWAQAWRVVEAVNLSNVGLCLDSFNTLAREWADPTLEGGVQPEANEKILISLLMLREVPGSKIFFLQLADGRRLPEPIPEGTFEAPALMTWSRSSRLFPFELDLGGYLPVINFVRAVLKTGYQGPLSVEVFNSSLFIDNAKIPGEHARRGFSSLALLKELLGMNSSIKFGREININHSNILHQESFVN</sequence>
<name>A0AAV0BGF2_PHAPC</name>
<keyword evidence="2" id="KW-0413">Isomerase</keyword>
<evidence type="ECO:0000313" key="2">
    <source>
        <dbReference type="EMBL" id="CAH7685119.1"/>
    </source>
</evidence>
<dbReference type="Proteomes" id="UP001153365">
    <property type="component" value="Unassembled WGS sequence"/>
</dbReference>
<dbReference type="InterPro" id="IPR013022">
    <property type="entry name" value="Xyl_isomerase-like_TIM-brl"/>
</dbReference>
<dbReference type="InterPro" id="IPR036237">
    <property type="entry name" value="Xyl_isomerase-like_sf"/>
</dbReference>
<dbReference type="Gene3D" id="3.20.20.150">
    <property type="entry name" value="Divalent-metal-dependent TIM barrel enzymes"/>
    <property type="match status" value="1"/>
</dbReference>
<evidence type="ECO:0000313" key="3">
    <source>
        <dbReference type="Proteomes" id="UP001153365"/>
    </source>
</evidence>